<comment type="caution">
    <text evidence="1">The sequence shown here is derived from an EMBL/GenBank/DDBJ whole genome shotgun (WGS) entry which is preliminary data.</text>
</comment>
<evidence type="ECO:0000313" key="2">
    <source>
        <dbReference type="Proteomes" id="UP000236416"/>
    </source>
</evidence>
<evidence type="ECO:0000313" key="1">
    <source>
        <dbReference type="EMBL" id="POA96914.1"/>
    </source>
</evidence>
<dbReference type="Gene3D" id="3.30.2440.10">
    <property type="entry name" value="Secreted effector protein SifA"/>
    <property type="match status" value="1"/>
</dbReference>
<dbReference type="Pfam" id="PF11047">
    <property type="entry name" value="SopD"/>
    <property type="match status" value="1"/>
</dbReference>
<keyword evidence="2" id="KW-1185">Reference proteome</keyword>
<sequence length="320" mass="36417">MAIEISVGKQQNFNFNESRIDRIISANTLAEASKMGLWDKIKDYFQGGVKRQAIETLFNSIHRPSEQNREPLGMLEKFERLTELAHPRHQNDFLVDVHAPGKDGKWGYALRIAEHTVYQAGMLADTPETPFNDFCVGKIGMEFRQFVAHHPDSFTLDSYMESNIQCMSDDPDTQQMLRSSLDDSRYGRENLLAVTEHADPSKFIARFKTGDLVLSNRISSNMEFRGDRLKSELWHGDYQNLRDLCAKGHLTEQDSMLRYAATPQKEALRQLMDDYALDAPDVARALHQQPVGHTTLGKLFGIPQAVVNQQTHLHTLLSLV</sequence>
<protein>
    <submittedName>
        <fullName evidence="1">Uncharacterized protein</fullName>
    </submittedName>
</protein>
<dbReference type="InterPro" id="IPR022747">
    <property type="entry name" value="SopD"/>
</dbReference>
<dbReference type="AlphaFoldDB" id="A0A2K4MIK2"/>
<proteinExistence type="predicted"/>
<gene>
    <name evidence="1" type="ORF">C2134_19705</name>
</gene>
<accession>A0A2K4MIK2</accession>
<dbReference type="GO" id="GO:0033644">
    <property type="term" value="C:host cell membrane"/>
    <property type="evidence" value="ECO:0007669"/>
    <property type="project" value="InterPro"/>
</dbReference>
<reference evidence="1 2" key="1">
    <citation type="submission" date="2018-01" db="EMBL/GenBank/DDBJ databases">
        <title>Genomic Sequence of Chromobacterium MWU13-2610 from wild cranberry bogs within the Cape Cod National Seashore.</title>
        <authorList>
            <person name="O'Hara-Hanley K."/>
            <person name="Soby S."/>
            <person name="Harrison A."/>
        </authorList>
    </citation>
    <scope>NUCLEOTIDE SEQUENCE [LARGE SCALE GENOMIC DNA]</scope>
    <source>
        <strain evidence="1 2">MWU13-2610</strain>
    </source>
</reference>
<name>A0A2K4MIK2_9NEIS</name>
<dbReference type="Proteomes" id="UP000236416">
    <property type="component" value="Unassembled WGS sequence"/>
</dbReference>
<dbReference type="EMBL" id="PPTF01000095">
    <property type="protein sequence ID" value="POA96914.1"/>
    <property type="molecule type" value="Genomic_DNA"/>
</dbReference>
<dbReference type="RefSeq" id="WP_103321775.1">
    <property type="nucleotide sequence ID" value="NZ_PPTF01000095.1"/>
</dbReference>
<organism evidence="1 2">
    <name type="scientific">Chromobacterium sinusclupearum</name>
    <dbReference type="NCBI Taxonomy" id="2077146"/>
    <lineage>
        <taxon>Bacteria</taxon>
        <taxon>Pseudomonadati</taxon>
        <taxon>Pseudomonadota</taxon>
        <taxon>Betaproteobacteria</taxon>
        <taxon>Neisseriales</taxon>
        <taxon>Chromobacteriaceae</taxon>
        <taxon>Chromobacterium</taxon>
    </lineage>
</organism>